<dbReference type="PANTHER" id="PTHR34596:SF2">
    <property type="entry name" value="CHITOPORIN"/>
    <property type="match status" value="1"/>
</dbReference>
<evidence type="ECO:0000256" key="2">
    <source>
        <dbReference type="ARBA" id="ARBA00022448"/>
    </source>
</evidence>
<dbReference type="Pfam" id="PF03573">
    <property type="entry name" value="OprD"/>
    <property type="match status" value="1"/>
</dbReference>
<evidence type="ECO:0000256" key="3">
    <source>
        <dbReference type="ARBA" id="ARBA00022729"/>
    </source>
</evidence>
<reference evidence="5" key="1">
    <citation type="submission" date="2023-05" db="EMBL/GenBank/DDBJ databases">
        <title>Colonisation of extended spectrum b-lactamase- and carbapenemase-producing bacteria on hospital surfaces from low- and middle-income countries.</title>
        <authorList>
            <person name="Nieto-Rosado M."/>
            <person name="Sands K."/>
            <person name="Iregbu K."/>
            <person name="Zahra R."/>
            <person name="Mazarati J.B."/>
            <person name="Mehtar S."/>
            <person name="Barnards-Group B."/>
            <person name="Walsh T.R."/>
        </authorList>
    </citation>
    <scope>NUCLEOTIDE SEQUENCE</scope>
    <source>
        <strain evidence="5">PP-E493</strain>
    </source>
</reference>
<feature type="chain" id="PRO_5041900656" evidence="4">
    <location>
        <begin position="30"/>
        <end position="420"/>
    </location>
</feature>
<dbReference type="GO" id="GO:0015288">
    <property type="term" value="F:porin activity"/>
    <property type="evidence" value="ECO:0007669"/>
    <property type="project" value="TreeGrafter"/>
</dbReference>
<dbReference type="RefSeq" id="WP_229778012.1">
    <property type="nucleotide sequence ID" value="NZ_AP026732.1"/>
</dbReference>
<name>A0AAE4Q523_9GAMM</name>
<comment type="caution">
    <text evidence="5">The sequence shown here is derived from an EMBL/GenBank/DDBJ whole genome shotgun (WGS) entry which is preliminary data.</text>
</comment>
<sequence>MSTNNRKMMMKMKSLSFFVLSALSVSAFADTTIDKMFSDGTVKGELRLFDFTRDYDGATNKKHDTSLGGLFYYNTAKVNGISFGTSFASANPIWTNDSDSVYGLVARDKNGDHDSVNRLQEYFIQGDWWNTKFKLGAQELRTPMMNPHDIRAIPRTFRGFSVENNSVNNLTLSALYITDSMGWSDNSFISVKEAVQSELARAGVITEVADNPVYALGAKYQLPFEAVKTEVNLWHYRMEDVFNQTYAKVKFSTDISAVNFYLTPSYLTQKATGDETGGPLDTYQYGFHLGAKFAGADVTYLYAKTGDDTVLTPWGDEKVVIQQVYQSARADEEVNALKLAYDFEKLGLNGLEAYAYYGQYDVPENAGSDFSEINYSISYKFSGALSGLGLKARYATIDFDQGENFNDVRFYINYKFTLGH</sequence>
<dbReference type="InterPro" id="IPR005318">
    <property type="entry name" value="OM_porin_bac"/>
</dbReference>
<evidence type="ECO:0000256" key="4">
    <source>
        <dbReference type="SAM" id="SignalP"/>
    </source>
</evidence>
<evidence type="ECO:0000256" key="1">
    <source>
        <dbReference type="ARBA" id="ARBA00009075"/>
    </source>
</evidence>
<proteinExistence type="inferred from homology"/>
<dbReference type="Proteomes" id="UP001187859">
    <property type="component" value="Unassembled WGS sequence"/>
</dbReference>
<keyword evidence="3 4" id="KW-0732">Signal</keyword>
<dbReference type="AlphaFoldDB" id="A0AAE4Q523"/>
<dbReference type="EMBL" id="JASGOQ010000001">
    <property type="protein sequence ID" value="MDV5392808.1"/>
    <property type="molecule type" value="Genomic_DNA"/>
</dbReference>
<evidence type="ECO:0000313" key="6">
    <source>
        <dbReference type="Proteomes" id="UP001187859"/>
    </source>
</evidence>
<dbReference type="PANTHER" id="PTHR34596">
    <property type="entry name" value="CHITOPORIN"/>
    <property type="match status" value="1"/>
</dbReference>
<keyword evidence="2" id="KW-0813">Transport</keyword>
<dbReference type="Gene3D" id="2.40.160.10">
    <property type="entry name" value="Porin"/>
    <property type="match status" value="1"/>
</dbReference>
<feature type="signal peptide" evidence="4">
    <location>
        <begin position="1"/>
        <end position="29"/>
    </location>
</feature>
<comment type="similarity">
    <text evidence="1">Belongs to the outer membrane porin (Opr) (TC 1.B.25) family.</text>
</comment>
<gene>
    <name evidence="5" type="ORF">QM089_21670</name>
</gene>
<accession>A0AAE4Q523</accession>
<dbReference type="GO" id="GO:0016020">
    <property type="term" value="C:membrane"/>
    <property type="evidence" value="ECO:0007669"/>
    <property type="project" value="InterPro"/>
</dbReference>
<organism evidence="5 6">
    <name type="scientific">Shewanella xiamenensis</name>
    <dbReference type="NCBI Taxonomy" id="332186"/>
    <lineage>
        <taxon>Bacteria</taxon>
        <taxon>Pseudomonadati</taxon>
        <taxon>Pseudomonadota</taxon>
        <taxon>Gammaproteobacteria</taxon>
        <taxon>Alteromonadales</taxon>
        <taxon>Shewanellaceae</taxon>
        <taxon>Shewanella</taxon>
    </lineage>
</organism>
<protein>
    <submittedName>
        <fullName evidence="5">OprD family outer membrane porin</fullName>
    </submittedName>
</protein>
<evidence type="ECO:0000313" key="5">
    <source>
        <dbReference type="EMBL" id="MDV5392808.1"/>
    </source>
</evidence>
<dbReference type="InterPro" id="IPR023614">
    <property type="entry name" value="Porin_dom_sf"/>
</dbReference>